<evidence type="ECO:0000259" key="2">
    <source>
        <dbReference type="Pfam" id="PF00892"/>
    </source>
</evidence>
<dbReference type="AlphaFoldDB" id="A0A857MK84"/>
<feature type="transmembrane region" description="Helical" evidence="1">
    <location>
        <begin position="64"/>
        <end position="82"/>
    </location>
</feature>
<feature type="transmembrane region" description="Helical" evidence="1">
    <location>
        <begin position="94"/>
        <end position="113"/>
    </location>
</feature>
<keyword evidence="1" id="KW-0472">Membrane</keyword>
<dbReference type="InterPro" id="IPR037185">
    <property type="entry name" value="EmrE-like"/>
</dbReference>
<gene>
    <name evidence="3" type="ORF">GII36_04000</name>
</gene>
<feature type="transmembrane region" description="Helical" evidence="1">
    <location>
        <begin position="148"/>
        <end position="168"/>
    </location>
</feature>
<evidence type="ECO:0000256" key="1">
    <source>
        <dbReference type="SAM" id="Phobius"/>
    </source>
</evidence>
<feature type="transmembrane region" description="Helical" evidence="1">
    <location>
        <begin position="119"/>
        <end position="136"/>
    </location>
</feature>
<dbReference type="Pfam" id="PF00892">
    <property type="entry name" value="EamA"/>
    <property type="match status" value="2"/>
</dbReference>
<keyword evidence="1" id="KW-1133">Transmembrane helix</keyword>
<feature type="transmembrane region" description="Helical" evidence="1">
    <location>
        <begin position="37"/>
        <end position="58"/>
    </location>
</feature>
<organism evidence="3 4">
    <name type="scientific">Candidatus Mycosynbacter amalyticus</name>
    <dbReference type="NCBI Taxonomy" id="2665156"/>
    <lineage>
        <taxon>Bacteria</taxon>
        <taxon>Candidatus Saccharimonadota</taxon>
        <taxon>Candidatus Saccharimonadota incertae sedis</taxon>
        <taxon>Candidatus Mycosynbacter</taxon>
    </lineage>
</organism>
<feature type="transmembrane region" description="Helical" evidence="1">
    <location>
        <begin position="265"/>
        <end position="283"/>
    </location>
</feature>
<sequence length="284" mass="30808">MTWQIYTAISVLGLSISIVLQRILLRGGRLNPYAYAAVFQGMVGVLLTIVAFVVGINLSGIEAVWQPVLISAVAYGVGHVIYAKTLQKVEASAFSVYFATHAIWMMLFGMLLFGEQLTWLQAGGALLIFAGVLTLVKQPAKLLTDRGALYGLLTGILFGIAITSWAYVGRHVDTLSWAAVSFLLPVIVVFLIRPKTMRAVPEVFRDRSTIWKLLILATFYGLGSLAMLYAYSEGSLSVISPLRQTGIIVTTLLALIFISAERHSIGRKLLAALLCFAGVVALVI</sequence>
<feature type="transmembrane region" description="Helical" evidence="1">
    <location>
        <begin position="174"/>
        <end position="192"/>
    </location>
</feature>
<dbReference type="InterPro" id="IPR000620">
    <property type="entry name" value="EamA_dom"/>
</dbReference>
<proteinExistence type="predicted"/>
<dbReference type="GO" id="GO:0016020">
    <property type="term" value="C:membrane"/>
    <property type="evidence" value="ECO:0007669"/>
    <property type="project" value="InterPro"/>
</dbReference>
<feature type="transmembrane region" description="Helical" evidence="1">
    <location>
        <begin position="213"/>
        <end position="232"/>
    </location>
</feature>
<feature type="domain" description="EamA" evidence="2">
    <location>
        <begin position="2"/>
        <end position="135"/>
    </location>
</feature>
<dbReference type="PANTHER" id="PTHR22911">
    <property type="entry name" value="ACYL-MALONYL CONDENSING ENZYME-RELATED"/>
    <property type="match status" value="1"/>
</dbReference>
<dbReference type="Proteomes" id="UP001059824">
    <property type="component" value="Chromosome"/>
</dbReference>
<reference evidence="3" key="1">
    <citation type="journal article" date="2021" name="Nat. Microbiol.">
        <title>Cocultivation of an ultrasmall environmental parasitic bacterium with lytic ability against bacteria associated with wastewater foams.</title>
        <authorList>
            <person name="Batinovic S."/>
            <person name="Rose J.J.A."/>
            <person name="Ratcliffe J."/>
            <person name="Seviour R.J."/>
            <person name="Petrovski S."/>
        </authorList>
    </citation>
    <scope>NUCLEOTIDE SEQUENCE</scope>
    <source>
        <strain evidence="3">JR1</strain>
    </source>
</reference>
<dbReference type="KEGG" id="mama:GII36_04000"/>
<dbReference type="Gene3D" id="1.10.3730.20">
    <property type="match status" value="1"/>
</dbReference>
<name>A0A857MK84_9BACT</name>
<dbReference type="EMBL" id="CP045921">
    <property type="protein sequence ID" value="QHN42994.1"/>
    <property type="molecule type" value="Genomic_DNA"/>
</dbReference>
<feature type="transmembrane region" description="Helical" evidence="1">
    <location>
        <begin position="238"/>
        <end position="258"/>
    </location>
</feature>
<evidence type="ECO:0000313" key="4">
    <source>
        <dbReference type="Proteomes" id="UP001059824"/>
    </source>
</evidence>
<protein>
    <submittedName>
        <fullName evidence="3">EamA family transporter</fullName>
    </submittedName>
</protein>
<accession>A0A857MK84</accession>
<keyword evidence="1" id="KW-0812">Transmembrane</keyword>
<evidence type="ECO:0000313" key="3">
    <source>
        <dbReference type="EMBL" id="QHN42994.1"/>
    </source>
</evidence>
<feature type="domain" description="EamA" evidence="2">
    <location>
        <begin position="146"/>
        <end position="283"/>
    </location>
</feature>
<dbReference type="SUPFAM" id="SSF103481">
    <property type="entry name" value="Multidrug resistance efflux transporter EmrE"/>
    <property type="match status" value="2"/>
</dbReference>
<keyword evidence="4" id="KW-1185">Reference proteome</keyword>
<dbReference type="RefSeq" id="WP_260762713.1">
    <property type="nucleotide sequence ID" value="NZ_CP045921.1"/>
</dbReference>
<feature type="transmembrane region" description="Helical" evidence="1">
    <location>
        <begin position="6"/>
        <end position="25"/>
    </location>
</feature>